<protein>
    <recommendedName>
        <fullName evidence="1">Tc1-like transposase DDE domain-containing protein</fullName>
    </recommendedName>
</protein>
<dbReference type="InterPro" id="IPR038717">
    <property type="entry name" value="Tc1-like_DDE_dom"/>
</dbReference>
<dbReference type="InterPro" id="IPR036397">
    <property type="entry name" value="RNaseH_sf"/>
</dbReference>
<dbReference type="Gene3D" id="3.30.420.10">
    <property type="entry name" value="Ribonuclease H-like superfamily/Ribonuclease H"/>
    <property type="match status" value="1"/>
</dbReference>
<feature type="domain" description="Tc1-like transposase DDE" evidence="1">
    <location>
        <begin position="16"/>
        <end position="152"/>
    </location>
</feature>
<sequence>MLEVLETLESSSDTTVYALDETGISVESSNYLSWSPIGHPPVLEKNASHTGVNVVGSTTILNNYHSVNDVYPSQHSITSEEIKTHIEHLLQINEGKKVVIFMDNAKTHTSRKMEKFYLDNRDRLNIILLPRYSPYMNPQENVWSFLKSKLFKPSARGSIYELINDIKLIFDELNSDVEQLRSLVYARSFLV</sequence>
<evidence type="ECO:0000313" key="2">
    <source>
        <dbReference type="EMBL" id="MPM91245.1"/>
    </source>
</evidence>
<dbReference type="GO" id="GO:0003676">
    <property type="term" value="F:nucleic acid binding"/>
    <property type="evidence" value="ECO:0007669"/>
    <property type="project" value="InterPro"/>
</dbReference>
<proteinExistence type="predicted"/>
<dbReference type="EMBL" id="VSSQ01038338">
    <property type="protein sequence ID" value="MPM91245.1"/>
    <property type="molecule type" value="Genomic_DNA"/>
</dbReference>
<dbReference type="AlphaFoldDB" id="A0A645DPQ7"/>
<gene>
    <name evidence="2" type="ORF">SDC9_138372</name>
</gene>
<evidence type="ECO:0000259" key="1">
    <source>
        <dbReference type="Pfam" id="PF13358"/>
    </source>
</evidence>
<comment type="caution">
    <text evidence="2">The sequence shown here is derived from an EMBL/GenBank/DDBJ whole genome shotgun (WGS) entry which is preliminary data.</text>
</comment>
<accession>A0A645DPQ7</accession>
<name>A0A645DPQ7_9ZZZZ</name>
<organism evidence="2">
    <name type="scientific">bioreactor metagenome</name>
    <dbReference type="NCBI Taxonomy" id="1076179"/>
    <lineage>
        <taxon>unclassified sequences</taxon>
        <taxon>metagenomes</taxon>
        <taxon>ecological metagenomes</taxon>
    </lineage>
</organism>
<dbReference type="Pfam" id="PF13358">
    <property type="entry name" value="DDE_3"/>
    <property type="match status" value="1"/>
</dbReference>
<reference evidence="2" key="1">
    <citation type="submission" date="2019-08" db="EMBL/GenBank/DDBJ databases">
        <authorList>
            <person name="Kucharzyk K."/>
            <person name="Murdoch R.W."/>
            <person name="Higgins S."/>
            <person name="Loffler F."/>
        </authorList>
    </citation>
    <scope>NUCLEOTIDE SEQUENCE</scope>
</reference>